<gene>
    <name evidence="1" type="ORF">SAMN05192553_102207</name>
</gene>
<evidence type="ECO:0000313" key="1">
    <source>
        <dbReference type="EMBL" id="SEJ06420.1"/>
    </source>
</evidence>
<reference evidence="2" key="1">
    <citation type="submission" date="2016-10" db="EMBL/GenBank/DDBJ databases">
        <authorList>
            <person name="Varghese N."/>
            <person name="Submissions S."/>
        </authorList>
    </citation>
    <scope>NUCLEOTIDE SEQUENCE [LARGE SCALE GENOMIC DNA]</scope>
    <source>
        <strain evidence="2">IBRC-M 10761</strain>
    </source>
</reference>
<organism evidence="1 2">
    <name type="scientific">Cyclobacterium xiamenense</name>
    <dbReference type="NCBI Taxonomy" id="1297121"/>
    <lineage>
        <taxon>Bacteria</taxon>
        <taxon>Pseudomonadati</taxon>
        <taxon>Bacteroidota</taxon>
        <taxon>Cytophagia</taxon>
        <taxon>Cytophagales</taxon>
        <taxon>Cyclobacteriaceae</taxon>
        <taxon>Cyclobacterium</taxon>
    </lineage>
</organism>
<accession>A0A1H6W0S8</accession>
<keyword evidence="2" id="KW-1185">Reference proteome</keyword>
<protein>
    <recommendedName>
        <fullName evidence="3">Nucleotidyl transferase AbiEii toxin, Type IV TA system</fullName>
    </recommendedName>
</protein>
<dbReference type="AlphaFoldDB" id="A0A1H6W0S8"/>
<dbReference type="Proteomes" id="UP000199403">
    <property type="component" value="Unassembled WGS sequence"/>
</dbReference>
<dbReference type="EMBL" id="FNZH01000002">
    <property type="protein sequence ID" value="SEJ06420.1"/>
    <property type="molecule type" value="Genomic_DNA"/>
</dbReference>
<name>A0A1H6W0S8_9BACT</name>
<sequence length="213" mass="24062">MGPLNQRVVYVGGAVVSLYIDDPSADDVRPTKDLDITLKIATIGELEALRQELVNIGFIQSASDAVVCRFRYEDVLVDVMATEPVGWAPGNRWFKKGFDLAHAYQLDGLLIRLLPLPYFLVTKFDAFFDRGIKDLYASHEFEDIVYVLNHTSDISEQIVNSDILVKNYLMECASKIIESSQLQEAIIGNLFHEAQDQRFKIIMFKLNKVADGI</sequence>
<evidence type="ECO:0000313" key="2">
    <source>
        <dbReference type="Proteomes" id="UP000199403"/>
    </source>
</evidence>
<proteinExistence type="predicted"/>
<evidence type="ECO:0008006" key="3">
    <source>
        <dbReference type="Google" id="ProtNLM"/>
    </source>
</evidence>
<dbReference type="STRING" id="1416801.SAMN05192553_102207"/>